<feature type="compositionally biased region" description="Basic and acidic residues" evidence="1">
    <location>
        <begin position="335"/>
        <end position="348"/>
    </location>
</feature>
<dbReference type="EMBL" id="HBIB01021215">
    <property type="protein sequence ID" value="CAE0251520.1"/>
    <property type="molecule type" value="Transcribed_RNA"/>
</dbReference>
<feature type="region of interest" description="Disordered" evidence="1">
    <location>
        <begin position="200"/>
        <end position="242"/>
    </location>
</feature>
<evidence type="ECO:0000256" key="1">
    <source>
        <dbReference type="SAM" id="MobiDB-lite"/>
    </source>
</evidence>
<dbReference type="SUPFAM" id="SSF48350">
    <property type="entry name" value="GTPase activation domain, GAP"/>
    <property type="match status" value="1"/>
</dbReference>
<dbReference type="Gene3D" id="1.10.555.10">
    <property type="entry name" value="Rho GTPase activation protein"/>
    <property type="match status" value="1"/>
</dbReference>
<evidence type="ECO:0000259" key="2">
    <source>
        <dbReference type="SMART" id="SM00324"/>
    </source>
</evidence>
<feature type="region of interest" description="Disordered" evidence="1">
    <location>
        <begin position="270"/>
        <end position="350"/>
    </location>
</feature>
<evidence type="ECO:0000313" key="3">
    <source>
        <dbReference type="EMBL" id="CAE0251520.1"/>
    </source>
</evidence>
<dbReference type="InterPro" id="IPR008936">
    <property type="entry name" value="Rho_GTPase_activation_prot"/>
</dbReference>
<sequence>MPNVQISTADDDGSHHIDFGHLHIGVATKGKVEVTNIGGVSALFRFVPKPNDTSPCKRWLTITPSQGILAPGESMQVSIIAFIDVETSRELWSGADTLDDILVCHVDQGRDAFITVAGRYNWSCYGCSISDLVRFSVPVRSIAGKLGGDKKPSGVPKEIWRLGNFLMKYGLRVKGIFQKSSEYGMCDIMRECLDTGAPFPVGSSDPFRGRNRSRNRTPALSPVLVGRGEGEGKEGKEGEERGMERVFAVSEEVEGSELVRRWGFTLKRERQGEEEEEDGGEQKEKEKTGLDESEKEEKGGGEQVEPRRRSDSEGKQEKRKVGFSPSLPLPSPPPRRGEGEEKEVERSDPACTSLATAAAEVLLQLLDSLDDAVIPSPLYSAMLDAATSKAASLLLARNLPLNHYKVFAYIMAMMREFVLPEHSTSNGLTREVAGVVLADVLFRSPTATGGRFCQQLHASKEKAVAECQTGANLADLTSPRPSLLLLPSFSSLDDLSKEYRLRAQFVMYFL</sequence>
<feature type="compositionally biased region" description="Basic and acidic residues" evidence="1">
    <location>
        <begin position="280"/>
        <end position="320"/>
    </location>
</feature>
<gene>
    <name evidence="3" type="ORF">PBIL07802_LOCUS13744</name>
</gene>
<dbReference type="InterPro" id="IPR000198">
    <property type="entry name" value="RhoGAP_dom"/>
</dbReference>
<dbReference type="Gene3D" id="2.60.40.10">
    <property type="entry name" value="Immunoglobulins"/>
    <property type="match status" value="1"/>
</dbReference>
<proteinExistence type="predicted"/>
<reference evidence="3" key="1">
    <citation type="submission" date="2021-01" db="EMBL/GenBank/DDBJ databases">
        <authorList>
            <person name="Corre E."/>
            <person name="Pelletier E."/>
            <person name="Niang G."/>
            <person name="Scheremetjew M."/>
            <person name="Finn R."/>
            <person name="Kale V."/>
            <person name="Holt S."/>
            <person name="Cochrane G."/>
            <person name="Meng A."/>
            <person name="Brown T."/>
            <person name="Cohen L."/>
        </authorList>
    </citation>
    <scope>NUCLEOTIDE SEQUENCE</scope>
    <source>
        <strain evidence="3">NIES-2562</strain>
    </source>
</reference>
<protein>
    <recommendedName>
        <fullName evidence="2">Rho-GAP domain-containing protein</fullName>
    </recommendedName>
</protein>
<accession>A0A7S3DA98</accession>
<dbReference type="SMART" id="SM00324">
    <property type="entry name" value="RhoGAP"/>
    <property type="match status" value="1"/>
</dbReference>
<dbReference type="InterPro" id="IPR048869">
    <property type="entry name" value="OCRL-1_2_ASH"/>
</dbReference>
<name>A0A7S3DA98_9EUKA</name>
<dbReference type="Pfam" id="PF00620">
    <property type="entry name" value="RhoGAP"/>
    <property type="match status" value="1"/>
</dbReference>
<dbReference type="Pfam" id="PF21310">
    <property type="entry name" value="OCRL-like_ASH"/>
    <property type="match status" value="1"/>
</dbReference>
<dbReference type="AlphaFoldDB" id="A0A7S3DA98"/>
<feature type="domain" description="Rho-GAP" evidence="2">
    <location>
        <begin position="153"/>
        <end position="483"/>
    </location>
</feature>
<dbReference type="InterPro" id="IPR013783">
    <property type="entry name" value="Ig-like_fold"/>
</dbReference>
<dbReference type="GO" id="GO:0007165">
    <property type="term" value="P:signal transduction"/>
    <property type="evidence" value="ECO:0007669"/>
    <property type="project" value="InterPro"/>
</dbReference>
<feature type="compositionally biased region" description="Basic and acidic residues" evidence="1">
    <location>
        <begin position="228"/>
        <end position="242"/>
    </location>
</feature>
<organism evidence="3">
    <name type="scientific">Palpitomonas bilix</name>
    <dbReference type="NCBI Taxonomy" id="652834"/>
    <lineage>
        <taxon>Eukaryota</taxon>
        <taxon>Eukaryota incertae sedis</taxon>
    </lineage>
</organism>